<dbReference type="FunFam" id="2.40.30.170:FF:000010">
    <property type="entry name" value="Efflux RND transporter periplasmic adaptor subunit"/>
    <property type="match status" value="1"/>
</dbReference>
<dbReference type="AlphaFoldDB" id="A0A382BGK2"/>
<keyword evidence="2" id="KW-0175">Coiled coil</keyword>
<sequence length="391" mass="42342">MQKKLPAFLSLTLVLIVAILVDVARAADGPAVKTVSAQKTTMRRTSSQPATARAWHEAELFAKVAGYASKVTADIGDAVKAGQTLMLIDVPEIIKTYERQQAELSLLEYKREQSQAAVGVARAELRALQSEYNRVQALIKTKAVTQRVGDETKSRFESAKARLVVAEAEVKSAASSVMVGRKTLEETEVMMQYASLKAPFAGVVTQRSVDPGDLVRNRVSSGGSREPLFTVSKIDVLRVTVPVPERDAVWVKKGDTAKIEFPAIPGEPLKNVVARRSGRLDPKTRTMAVEVDIPNANGRLIPGMYCKVEIIMQEKLTLVVPSEAVRFDLTGGESIVYVVNDDNSISHVPVKIGIDDGHNIEILSGLSGGEQVVTGMLGRLKDGQEVSVLNN</sequence>
<proteinExistence type="inferred from homology"/>
<dbReference type="Gene3D" id="1.10.287.470">
    <property type="entry name" value="Helix hairpin bin"/>
    <property type="match status" value="1"/>
</dbReference>
<dbReference type="InterPro" id="IPR058627">
    <property type="entry name" value="MdtA-like_C"/>
</dbReference>
<dbReference type="PANTHER" id="PTHR30469">
    <property type="entry name" value="MULTIDRUG RESISTANCE PROTEIN MDTA"/>
    <property type="match status" value="1"/>
</dbReference>
<dbReference type="GO" id="GO:1990281">
    <property type="term" value="C:efflux pump complex"/>
    <property type="evidence" value="ECO:0007669"/>
    <property type="project" value="TreeGrafter"/>
</dbReference>
<feature type="coiled-coil region" evidence="2">
    <location>
        <begin position="97"/>
        <end position="131"/>
    </location>
</feature>
<dbReference type="Gene3D" id="2.40.420.20">
    <property type="match status" value="1"/>
</dbReference>
<evidence type="ECO:0000313" key="6">
    <source>
        <dbReference type="EMBL" id="SVB12392.1"/>
    </source>
</evidence>
<gene>
    <name evidence="6" type="ORF">METZ01_LOCUS165246</name>
</gene>
<dbReference type="GO" id="GO:0015562">
    <property type="term" value="F:efflux transmembrane transporter activity"/>
    <property type="evidence" value="ECO:0007669"/>
    <property type="project" value="TreeGrafter"/>
</dbReference>
<dbReference type="SUPFAM" id="SSF111369">
    <property type="entry name" value="HlyD-like secretion proteins"/>
    <property type="match status" value="1"/>
</dbReference>
<feature type="domain" description="CzcB-like barrel-sandwich hybrid" evidence="5">
    <location>
        <begin position="58"/>
        <end position="217"/>
    </location>
</feature>
<dbReference type="Gene3D" id="2.40.50.100">
    <property type="match status" value="1"/>
</dbReference>
<protein>
    <submittedName>
        <fullName evidence="6">Uncharacterized protein</fullName>
    </submittedName>
</protein>
<name>A0A382BGK2_9ZZZZ</name>
<comment type="similarity">
    <text evidence="1">Belongs to the membrane fusion protein (MFP) (TC 8.A.1) family.</text>
</comment>
<accession>A0A382BGK2</accession>
<feature type="domain" description="Multidrug resistance protein MdtA-like C-terminal permuted SH3" evidence="4">
    <location>
        <begin position="318"/>
        <end position="378"/>
    </location>
</feature>
<feature type="domain" description="CusB-like beta-barrel" evidence="3">
    <location>
        <begin position="239"/>
        <end position="310"/>
    </location>
</feature>
<organism evidence="6">
    <name type="scientific">marine metagenome</name>
    <dbReference type="NCBI Taxonomy" id="408172"/>
    <lineage>
        <taxon>unclassified sequences</taxon>
        <taxon>metagenomes</taxon>
        <taxon>ecological metagenomes</taxon>
    </lineage>
</organism>
<dbReference type="InterPro" id="IPR058792">
    <property type="entry name" value="Beta-barrel_RND_2"/>
</dbReference>
<dbReference type="Pfam" id="PF25954">
    <property type="entry name" value="Beta-barrel_RND_2"/>
    <property type="match status" value="1"/>
</dbReference>
<evidence type="ECO:0000259" key="5">
    <source>
        <dbReference type="Pfam" id="PF25973"/>
    </source>
</evidence>
<dbReference type="NCBIfam" id="TIGR01730">
    <property type="entry name" value="RND_mfp"/>
    <property type="match status" value="1"/>
</dbReference>
<evidence type="ECO:0000259" key="4">
    <source>
        <dbReference type="Pfam" id="PF25967"/>
    </source>
</evidence>
<dbReference type="Gene3D" id="2.40.30.170">
    <property type="match status" value="1"/>
</dbReference>
<evidence type="ECO:0000256" key="2">
    <source>
        <dbReference type="SAM" id="Coils"/>
    </source>
</evidence>
<dbReference type="Pfam" id="PF25973">
    <property type="entry name" value="BSH_CzcB"/>
    <property type="match status" value="1"/>
</dbReference>
<dbReference type="EMBL" id="UINC01029523">
    <property type="protein sequence ID" value="SVB12392.1"/>
    <property type="molecule type" value="Genomic_DNA"/>
</dbReference>
<reference evidence="6" key="1">
    <citation type="submission" date="2018-05" db="EMBL/GenBank/DDBJ databases">
        <authorList>
            <person name="Lanie J.A."/>
            <person name="Ng W.-L."/>
            <person name="Kazmierczak K.M."/>
            <person name="Andrzejewski T.M."/>
            <person name="Davidsen T.M."/>
            <person name="Wayne K.J."/>
            <person name="Tettelin H."/>
            <person name="Glass J.I."/>
            <person name="Rusch D."/>
            <person name="Podicherti R."/>
            <person name="Tsui H.-C.T."/>
            <person name="Winkler M.E."/>
        </authorList>
    </citation>
    <scope>NUCLEOTIDE SEQUENCE</scope>
</reference>
<dbReference type="InterPro" id="IPR058647">
    <property type="entry name" value="BSH_CzcB-like"/>
</dbReference>
<dbReference type="Pfam" id="PF25967">
    <property type="entry name" value="RND-MFP_C"/>
    <property type="match status" value="1"/>
</dbReference>
<evidence type="ECO:0000256" key="1">
    <source>
        <dbReference type="ARBA" id="ARBA00009477"/>
    </source>
</evidence>
<evidence type="ECO:0000259" key="3">
    <source>
        <dbReference type="Pfam" id="PF25954"/>
    </source>
</evidence>
<dbReference type="PANTHER" id="PTHR30469:SF37">
    <property type="entry name" value="RAGD PROTEIN"/>
    <property type="match status" value="1"/>
</dbReference>
<dbReference type="InterPro" id="IPR006143">
    <property type="entry name" value="RND_pump_MFP"/>
</dbReference>